<gene>
    <name evidence="1" type="ORF">CARUB_v10006246mg</name>
</gene>
<proteinExistence type="predicted"/>
<organism evidence="1 2">
    <name type="scientific">Capsella rubella</name>
    <dbReference type="NCBI Taxonomy" id="81985"/>
    <lineage>
        <taxon>Eukaryota</taxon>
        <taxon>Viridiplantae</taxon>
        <taxon>Streptophyta</taxon>
        <taxon>Embryophyta</taxon>
        <taxon>Tracheophyta</taxon>
        <taxon>Spermatophyta</taxon>
        <taxon>Magnoliopsida</taxon>
        <taxon>eudicotyledons</taxon>
        <taxon>Gunneridae</taxon>
        <taxon>Pentapetalae</taxon>
        <taxon>rosids</taxon>
        <taxon>malvids</taxon>
        <taxon>Brassicales</taxon>
        <taxon>Brassicaceae</taxon>
        <taxon>Camelineae</taxon>
        <taxon>Capsella</taxon>
    </lineage>
</organism>
<evidence type="ECO:0000313" key="1">
    <source>
        <dbReference type="EMBL" id="EOA17842.1"/>
    </source>
</evidence>
<accession>R0F7G8</accession>
<reference evidence="2" key="1">
    <citation type="journal article" date="2013" name="Nat. Genet.">
        <title>The Capsella rubella genome and the genomic consequences of rapid mating system evolution.</title>
        <authorList>
            <person name="Slotte T."/>
            <person name="Hazzouri K.M."/>
            <person name="Agren J.A."/>
            <person name="Koenig D."/>
            <person name="Maumus F."/>
            <person name="Guo Y.L."/>
            <person name="Steige K."/>
            <person name="Platts A.E."/>
            <person name="Escobar J.S."/>
            <person name="Newman L.K."/>
            <person name="Wang W."/>
            <person name="Mandakova T."/>
            <person name="Vello E."/>
            <person name="Smith L.M."/>
            <person name="Henz S.R."/>
            <person name="Steffen J."/>
            <person name="Takuno S."/>
            <person name="Brandvain Y."/>
            <person name="Coop G."/>
            <person name="Andolfatto P."/>
            <person name="Hu T.T."/>
            <person name="Blanchette M."/>
            <person name="Clark R.M."/>
            <person name="Quesneville H."/>
            <person name="Nordborg M."/>
            <person name="Gaut B.S."/>
            <person name="Lysak M.A."/>
            <person name="Jenkins J."/>
            <person name="Grimwood J."/>
            <person name="Chapman J."/>
            <person name="Prochnik S."/>
            <person name="Shu S."/>
            <person name="Rokhsar D."/>
            <person name="Schmutz J."/>
            <person name="Weigel D."/>
            <person name="Wright S.I."/>
        </authorList>
    </citation>
    <scope>NUCLEOTIDE SEQUENCE [LARGE SCALE GENOMIC DNA]</scope>
    <source>
        <strain evidence="2">cv. Monte Gargano</strain>
    </source>
</reference>
<sequence>MAEATAGNIWSLPSPPSILRKLVSYAIIYATWKQGNNVLHNNHRPWNGGIINSINAHRHGRNFSKLMGF</sequence>
<protein>
    <submittedName>
        <fullName evidence="1">Uncharacterized protein</fullName>
    </submittedName>
</protein>
<dbReference type="EMBL" id="KB870811">
    <property type="protein sequence ID" value="EOA17842.1"/>
    <property type="molecule type" value="Genomic_DNA"/>
</dbReference>
<dbReference type="eggNOG" id="KOG1075">
    <property type="taxonomic scope" value="Eukaryota"/>
</dbReference>
<keyword evidence="2" id="KW-1185">Reference proteome</keyword>
<evidence type="ECO:0000313" key="2">
    <source>
        <dbReference type="Proteomes" id="UP000029121"/>
    </source>
</evidence>
<name>R0F7G8_9BRAS</name>
<dbReference type="AlphaFoldDB" id="R0F7G8"/>
<dbReference type="Proteomes" id="UP000029121">
    <property type="component" value="Unassembled WGS sequence"/>
</dbReference>